<evidence type="ECO:0000259" key="5">
    <source>
        <dbReference type="PROSITE" id="PS50977"/>
    </source>
</evidence>
<feature type="domain" description="HTH tetR-type" evidence="5">
    <location>
        <begin position="11"/>
        <end position="71"/>
    </location>
</feature>
<sequence>MAARSIARDHDEKRGQILLAAAKVFATEGYDRSSMTRLAEECGISKANIYHYYPSKEALLYDILDSHLRALRDTVLGLDLAGLTAEQQLREVVRAIMLAYEGYDYKHRIQMNEMALLPDDQQRELRGLQRDLVRFLSDILSHIAPDRFEGDAGKLRGATMAVFGMLNWYFTWARGAGAAEREDYAAIVADMVLGGVKQV</sequence>
<dbReference type="InterPro" id="IPR009057">
    <property type="entry name" value="Homeodomain-like_sf"/>
</dbReference>
<protein>
    <submittedName>
        <fullName evidence="6">Transcriptional regulator, TetR family protein</fullName>
    </submittedName>
</protein>
<keyword evidence="1" id="KW-0805">Transcription regulation</keyword>
<dbReference type="GO" id="GO:0003700">
    <property type="term" value="F:DNA-binding transcription factor activity"/>
    <property type="evidence" value="ECO:0007669"/>
    <property type="project" value="TreeGrafter"/>
</dbReference>
<dbReference type="AlphaFoldDB" id="A3VFT5"/>
<dbReference type="SUPFAM" id="SSF46689">
    <property type="entry name" value="Homeodomain-like"/>
    <property type="match status" value="1"/>
</dbReference>
<dbReference type="HOGENOM" id="CLU_069356_12_4_5"/>
<evidence type="ECO:0000256" key="1">
    <source>
        <dbReference type="ARBA" id="ARBA00023015"/>
    </source>
</evidence>
<gene>
    <name evidence="6" type="ORF">RB2654_06364</name>
</gene>
<evidence type="ECO:0000256" key="2">
    <source>
        <dbReference type="ARBA" id="ARBA00023125"/>
    </source>
</evidence>
<organism evidence="6 7">
    <name type="scientific">Maritimibacter alkaliphilus HTCC2654</name>
    <dbReference type="NCBI Taxonomy" id="314271"/>
    <lineage>
        <taxon>Bacteria</taxon>
        <taxon>Pseudomonadati</taxon>
        <taxon>Pseudomonadota</taxon>
        <taxon>Alphaproteobacteria</taxon>
        <taxon>Rhodobacterales</taxon>
        <taxon>Roseobacteraceae</taxon>
        <taxon>Maritimibacter</taxon>
    </lineage>
</organism>
<dbReference type="InterPro" id="IPR041490">
    <property type="entry name" value="KstR2_TetR_C"/>
</dbReference>
<dbReference type="RefSeq" id="WP_008329833.1">
    <property type="nucleotide sequence ID" value="NZ_CH902578.1"/>
</dbReference>
<dbReference type="OrthoDB" id="9779746at2"/>
<dbReference type="Gene3D" id="1.10.10.60">
    <property type="entry name" value="Homeodomain-like"/>
    <property type="match status" value="1"/>
</dbReference>
<dbReference type="InterPro" id="IPR050109">
    <property type="entry name" value="HTH-type_TetR-like_transc_reg"/>
</dbReference>
<dbReference type="Proteomes" id="UP000002931">
    <property type="component" value="Unassembled WGS sequence"/>
</dbReference>
<dbReference type="eggNOG" id="COG1309">
    <property type="taxonomic scope" value="Bacteria"/>
</dbReference>
<dbReference type="Pfam" id="PF00440">
    <property type="entry name" value="TetR_N"/>
    <property type="match status" value="1"/>
</dbReference>
<dbReference type="GO" id="GO:0000976">
    <property type="term" value="F:transcription cis-regulatory region binding"/>
    <property type="evidence" value="ECO:0007669"/>
    <property type="project" value="TreeGrafter"/>
</dbReference>
<dbReference type="Gene3D" id="1.10.357.10">
    <property type="entry name" value="Tetracycline Repressor, domain 2"/>
    <property type="match status" value="1"/>
</dbReference>
<dbReference type="PRINTS" id="PR00455">
    <property type="entry name" value="HTHTETR"/>
</dbReference>
<keyword evidence="7" id="KW-1185">Reference proteome</keyword>
<accession>A3VFT5</accession>
<dbReference type="EMBL" id="AAMT01000007">
    <property type="protein sequence ID" value="EAQ12711.1"/>
    <property type="molecule type" value="Genomic_DNA"/>
</dbReference>
<evidence type="ECO:0000256" key="4">
    <source>
        <dbReference type="PROSITE-ProRule" id="PRU00335"/>
    </source>
</evidence>
<proteinExistence type="predicted"/>
<dbReference type="STRING" id="314271.RB2654_06364"/>
<dbReference type="PROSITE" id="PS50977">
    <property type="entry name" value="HTH_TETR_2"/>
    <property type="match status" value="1"/>
</dbReference>
<dbReference type="PANTHER" id="PTHR30055:SF234">
    <property type="entry name" value="HTH-TYPE TRANSCRIPTIONAL REGULATOR BETI"/>
    <property type="match status" value="1"/>
</dbReference>
<evidence type="ECO:0000313" key="6">
    <source>
        <dbReference type="EMBL" id="EAQ12711.1"/>
    </source>
</evidence>
<keyword evidence="3" id="KW-0804">Transcription</keyword>
<evidence type="ECO:0000313" key="7">
    <source>
        <dbReference type="Proteomes" id="UP000002931"/>
    </source>
</evidence>
<dbReference type="SUPFAM" id="SSF48498">
    <property type="entry name" value="Tetracyclin repressor-like, C-terminal domain"/>
    <property type="match status" value="1"/>
</dbReference>
<dbReference type="PANTHER" id="PTHR30055">
    <property type="entry name" value="HTH-TYPE TRANSCRIPTIONAL REGULATOR RUTR"/>
    <property type="match status" value="1"/>
</dbReference>
<dbReference type="InterPro" id="IPR001647">
    <property type="entry name" value="HTH_TetR"/>
</dbReference>
<reference evidence="6 7" key="1">
    <citation type="journal article" date="2010" name="J. Bacteriol.">
        <title>Genome sequences of Pelagibaca bermudensis HTCC2601T and Maritimibacter alkaliphilus HTCC2654T, the type strains of two marine Roseobacter genera.</title>
        <authorList>
            <person name="Thrash J.C."/>
            <person name="Cho J.C."/>
            <person name="Ferriera S."/>
            <person name="Johnson J."/>
            <person name="Vergin K.L."/>
            <person name="Giovannoni S.J."/>
        </authorList>
    </citation>
    <scope>NUCLEOTIDE SEQUENCE [LARGE SCALE GENOMIC DNA]</scope>
    <source>
        <strain evidence="6 7">HTCC2654</strain>
    </source>
</reference>
<keyword evidence="2 4" id="KW-0238">DNA-binding</keyword>
<feature type="DNA-binding region" description="H-T-H motif" evidence="4">
    <location>
        <begin position="34"/>
        <end position="53"/>
    </location>
</feature>
<comment type="caution">
    <text evidence="6">The sequence shown here is derived from an EMBL/GenBank/DDBJ whole genome shotgun (WGS) entry which is preliminary data.</text>
</comment>
<dbReference type="InterPro" id="IPR036271">
    <property type="entry name" value="Tet_transcr_reg_TetR-rel_C_sf"/>
</dbReference>
<evidence type="ECO:0000256" key="3">
    <source>
        <dbReference type="ARBA" id="ARBA00023163"/>
    </source>
</evidence>
<dbReference type="Pfam" id="PF17932">
    <property type="entry name" value="TetR_C_24"/>
    <property type="match status" value="1"/>
</dbReference>
<name>A3VFT5_9RHOB</name>